<evidence type="ECO:0000313" key="7">
    <source>
        <dbReference type="Proteomes" id="UP000294746"/>
    </source>
</evidence>
<dbReference type="Gene3D" id="1.20.120.910">
    <property type="entry name" value="DksA, coiled-coil domain"/>
    <property type="match status" value="1"/>
</dbReference>
<dbReference type="AlphaFoldDB" id="A0A4R2RP87"/>
<dbReference type="SUPFAM" id="SSF109635">
    <property type="entry name" value="DnaK suppressor protein DksA, alpha-hairpin domain"/>
    <property type="match status" value="1"/>
</dbReference>
<dbReference type="PROSITE" id="PS51128">
    <property type="entry name" value="ZF_DKSA_2"/>
    <property type="match status" value="1"/>
</dbReference>
<dbReference type="PANTHER" id="PTHR33823:SF4">
    <property type="entry name" value="GENERAL STRESS PROTEIN 16O"/>
    <property type="match status" value="1"/>
</dbReference>
<dbReference type="InterPro" id="IPR014240">
    <property type="entry name" value="YteA"/>
</dbReference>
<dbReference type="InterPro" id="IPR037187">
    <property type="entry name" value="DnaK_N"/>
</dbReference>
<dbReference type="EMBL" id="SLXV01000066">
    <property type="protein sequence ID" value="TCP61005.1"/>
    <property type="molecule type" value="Genomic_DNA"/>
</dbReference>
<dbReference type="OrthoDB" id="9811543at2"/>
<protein>
    <submittedName>
        <fullName evidence="6">TraR/DksA family transcriptional regulator</fullName>
    </submittedName>
</protein>
<dbReference type="NCBIfam" id="TIGR02890">
    <property type="entry name" value="bacill_yteA"/>
    <property type="match status" value="1"/>
</dbReference>
<dbReference type="PANTHER" id="PTHR33823">
    <property type="entry name" value="RNA POLYMERASE-BINDING TRANSCRIPTION FACTOR DKSA-RELATED"/>
    <property type="match status" value="1"/>
</dbReference>
<reference evidence="6 7" key="1">
    <citation type="submission" date="2019-03" db="EMBL/GenBank/DDBJ databases">
        <title>Genomic Encyclopedia of Type Strains, Phase IV (KMG-IV): sequencing the most valuable type-strain genomes for metagenomic binning, comparative biology and taxonomic classification.</title>
        <authorList>
            <person name="Goeker M."/>
        </authorList>
    </citation>
    <scope>NUCLEOTIDE SEQUENCE [LARGE SCALE GENOMIC DNA]</scope>
    <source>
        <strain evidence="6 7">DSM 46831</strain>
    </source>
</reference>
<keyword evidence="7" id="KW-1185">Reference proteome</keyword>
<dbReference type="Proteomes" id="UP000294746">
    <property type="component" value="Unassembled WGS sequence"/>
</dbReference>
<feature type="zinc finger region" description="dksA C4-type" evidence="4">
    <location>
        <begin position="113"/>
        <end position="137"/>
    </location>
</feature>
<dbReference type="Pfam" id="PF01258">
    <property type="entry name" value="zf-dskA_traR"/>
    <property type="match status" value="1"/>
</dbReference>
<organism evidence="6 7">
    <name type="scientific">Baia soyae</name>
    <dbReference type="NCBI Taxonomy" id="1544746"/>
    <lineage>
        <taxon>Bacteria</taxon>
        <taxon>Bacillati</taxon>
        <taxon>Bacillota</taxon>
        <taxon>Bacilli</taxon>
        <taxon>Bacillales</taxon>
        <taxon>Thermoactinomycetaceae</taxon>
        <taxon>Baia</taxon>
    </lineage>
</organism>
<comment type="caution">
    <text evidence="6">The sequence shown here is derived from an EMBL/GenBank/DDBJ whole genome shotgun (WGS) entry which is preliminary data.</text>
</comment>
<evidence type="ECO:0000313" key="6">
    <source>
        <dbReference type="EMBL" id="TCP61005.1"/>
    </source>
</evidence>
<evidence type="ECO:0000256" key="2">
    <source>
        <dbReference type="ARBA" id="ARBA00022771"/>
    </source>
</evidence>
<evidence type="ECO:0000256" key="3">
    <source>
        <dbReference type="ARBA" id="ARBA00022833"/>
    </source>
</evidence>
<keyword evidence="2" id="KW-0863">Zinc-finger</keyword>
<dbReference type="GO" id="GO:0008270">
    <property type="term" value="F:zinc ion binding"/>
    <property type="evidence" value="ECO:0007669"/>
    <property type="project" value="UniProtKB-KW"/>
</dbReference>
<dbReference type="SUPFAM" id="SSF57716">
    <property type="entry name" value="Glucocorticoid receptor-like (DNA-binding domain)"/>
    <property type="match status" value="1"/>
</dbReference>
<name>A0A4R2RP87_9BACL</name>
<evidence type="ECO:0000256" key="4">
    <source>
        <dbReference type="PROSITE-ProRule" id="PRU00510"/>
    </source>
</evidence>
<accession>A0A4R2RP87</accession>
<dbReference type="InterPro" id="IPR000962">
    <property type="entry name" value="Znf_DskA_TraR"/>
</dbReference>
<keyword evidence="1" id="KW-0479">Metal-binding</keyword>
<evidence type="ECO:0000256" key="1">
    <source>
        <dbReference type="ARBA" id="ARBA00022723"/>
    </source>
</evidence>
<gene>
    <name evidence="6" type="ORF">EDD57_1666</name>
</gene>
<proteinExistence type="predicted"/>
<feature type="domain" description="Zinc finger DksA/TraR C4-type" evidence="5">
    <location>
        <begin position="108"/>
        <end position="136"/>
    </location>
</feature>
<sequence length="253" mass="29208">MLLPSFAHSNPNKREGRFFHMLNNQQKKQLQGLLEQEQLELQKRFEEHGHYGLENSMNESVGELSGYDNHPADLGSELFERSKDLGLQDMDEHHMLDIQDALSRLESGDYGQCTVCHQEIPFERLEAVPWTKYCIEHQPEQHSSIRRPIEEQVLHSPEHTFLDQTDYNGFDGEDAWQAVEQYGTSNPPDFFRDGEDYNSLYVDNDEARGYVDLVEAVAITDITGHVTGFAEITHNDAYRKLELEESGYDDDLL</sequence>
<keyword evidence="3" id="KW-0862">Zinc</keyword>
<evidence type="ECO:0000259" key="5">
    <source>
        <dbReference type="Pfam" id="PF01258"/>
    </source>
</evidence>